<keyword evidence="2" id="KW-1185">Reference proteome</keyword>
<sequence length="106" mass="11910">MFGVTLSLPRVLMVRKNVPLDEVLGLPVEDAPLVQGFDNMERLTVVVDDHTSRFGGHTPFNAIWVAGVYVEFADIEARTLVFEVDRQIKQPNLASTSKMEYGPIHR</sequence>
<dbReference type="EMBL" id="BSXT01004168">
    <property type="protein sequence ID" value="GMF57012.1"/>
    <property type="molecule type" value="Genomic_DNA"/>
</dbReference>
<evidence type="ECO:0000313" key="1">
    <source>
        <dbReference type="EMBL" id="GMF57012.1"/>
    </source>
</evidence>
<dbReference type="AlphaFoldDB" id="A0A9W6YAB0"/>
<proteinExistence type="predicted"/>
<accession>A0A9W6YAB0</accession>
<gene>
    <name evidence="1" type="ORF">Pfra01_002428600</name>
</gene>
<comment type="caution">
    <text evidence="1">The sequence shown here is derived from an EMBL/GenBank/DDBJ whole genome shotgun (WGS) entry which is preliminary data.</text>
</comment>
<dbReference type="Proteomes" id="UP001165121">
    <property type="component" value="Unassembled WGS sequence"/>
</dbReference>
<reference evidence="1" key="1">
    <citation type="submission" date="2023-04" db="EMBL/GenBank/DDBJ databases">
        <title>Phytophthora fragariaefolia NBRC 109709.</title>
        <authorList>
            <person name="Ichikawa N."/>
            <person name="Sato H."/>
            <person name="Tonouchi N."/>
        </authorList>
    </citation>
    <scope>NUCLEOTIDE SEQUENCE</scope>
    <source>
        <strain evidence="1">NBRC 109709</strain>
    </source>
</reference>
<protein>
    <submittedName>
        <fullName evidence="1">Unnamed protein product</fullName>
    </submittedName>
</protein>
<organism evidence="1 2">
    <name type="scientific">Phytophthora fragariaefolia</name>
    <dbReference type="NCBI Taxonomy" id="1490495"/>
    <lineage>
        <taxon>Eukaryota</taxon>
        <taxon>Sar</taxon>
        <taxon>Stramenopiles</taxon>
        <taxon>Oomycota</taxon>
        <taxon>Peronosporomycetes</taxon>
        <taxon>Peronosporales</taxon>
        <taxon>Peronosporaceae</taxon>
        <taxon>Phytophthora</taxon>
    </lineage>
</organism>
<name>A0A9W6YAB0_9STRA</name>
<evidence type="ECO:0000313" key="2">
    <source>
        <dbReference type="Proteomes" id="UP001165121"/>
    </source>
</evidence>